<dbReference type="Gene3D" id="2.60.120.330">
    <property type="entry name" value="B-lactam Antibiotic, Isopenicillin N Synthase, Chain"/>
    <property type="match status" value="1"/>
</dbReference>
<gene>
    <name evidence="1" type="ORF">WJX75_009923</name>
</gene>
<comment type="caution">
    <text evidence="1">The sequence shown here is derived from an EMBL/GenBank/DDBJ whole genome shotgun (WGS) entry which is preliminary data.</text>
</comment>
<sequence length="558" mass="62117">MRHQLDPRDVACGELVPSWDNVILHEGQGVYHGAFGATNNSVAGPNNMWVLSRPHNWRPRTVIEELLKTNLETGVVSDRIRINSRFAHDAVRLGSRVYIASTGDGCIVELDLPACNLVQKHQLFTQKEHINALAPVDNSSLWVLLHNRGESDVVLVHIITGMQAVRHKHVGMHAHGLVIWGDMLLILDSGHGALVAVHSATGHRQKMWQAPGDGNFLKGLAVVGNVAYFGISPLAERSKRSDPRLNCELAAFHLLEKRLLWIRKVPTHGLLNTIAVPHLSEASTYRAVTVGNLEAGATPPLDGTVDIHGGHWASGVPRLKSSLKSNWDPAEADPSSLAGVQLLLLKVDISRLKAAILEQGDALWDAAEQRRSNVYLKGRAQNTQRYKPGTQEVLLIFSDKRGEAIYRFPYYDRFKHVLEPLLEQVLNRSDMAKIMRLHLARVLPGSFIRIHRDQGGYVERGHRIHVPLQADPSTLAFLSCPTARPHAISPAVTAPEALRQGCLPLQIEEGLVFEINNAVAHLWLVLIMMRNEESEYQLGPPEPLRRHALWLYFEVDTE</sequence>
<organism evidence="1 2">
    <name type="scientific">Coccomyxa subellipsoidea</name>
    <dbReference type="NCBI Taxonomy" id="248742"/>
    <lineage>
        <taxon>Eukaryota</taxon>
        <taxon>Viridiplantae</taxon>
        <taxon>Chlorophyta</taxon>
        <taxon>core chlorophytes</taxon>
        <taxon>Trebouxiophyceae</taxon>
        <taxon>Trebouxiophyceae incertae sedis</taxon>
        <taxon>Coccomyxaceae</taxon>
        <taxon>Coccomyxa</taxon>
    </lineage>
</organism>
<dbReference type="Proteomes" id="UP001491310">
    <property type="component" value="Unassembled WGS sequence"/>
</dbReference>
<dbReference type="InterPro" id="IPR027443">
    <property type="entry name" value="IPNS-like_sf"/>
</dbReference>
<evidence type="ECO:0000313" key="1">
    <source>
        <dbReference type="EMBL" id="KAK9908580.1"/>
    </source>
</evidence>
<accession>A0ABR2YPP1</accession>
<proteinExistence type="predicted"/>
<dbReference type="EMBL" id="JALJOT010000008">
    <property type="protein sequence ID" value="KAK9908580.1"/>
    <property type="molecule type" value="Genomic_DNA"/>
</dbReference>
<name>A0ABR2YPP1_9CHLO</name>
<keyword evidence="2" id="KW-1185">Reference proteome</keyword>
<dbReference type="SUPFAM" id="SSF51197">
    <property type="entry name" value="Clavaminate synthase-like"/>
    <property type="match status" value="1"/>
</dbReference>
<protein>
    <submittedName>
        <fullName evidence="1">Uncharacterized protein</fullName>
    </submittedName>
</protein>
<dbReference type="SUPFAM" id="SSF63825">
    <property type="entry name" value="YWTD domain"/>
    <property type="match status" value="1"/>
</dbReference>
<evidence type="ECO:0000313" key="2">
    <source>
        <dbReference type="Proteomes" id="UP001491310"/>
    </source>
</evidence>
<reference evidence="1 2" key="1">
    <citation type="journal article" date="2024" name="Nat. Commun.">
        <title>Phylogenomics reveals the evolutionary origins of lichenization in chlorophyte algae.</title>
        <authorList>
            <person name="Puginier C."/>
            <person name="Libourel C."/>
            <person name="Otte J."/>
            <person name="Skaloud P."/>
            <person name="Haon M."/>
            <person name="Grisel S."/>
            <person name="Petersen M."/>
            <person name="Berrin J.G."/>
            <person name="Delaux P.M."/>
            <person name="Dal Grande F."/>
            <person name="Keller J."/>
        </authorList>
    </citation>
    <scope>NUCLEOTIDE SEQUENCE [LARGE SCALE GENOMIC DNA]</scope>
    <source>
        <strain evidence="1 2">SAG 216-7</strain>
    </source>
</reference>